<dbReference type="RefSeq" id="WP_377153873.1">
    <property type="nucleotide sequence ID" value="NZ_JBHSAF010000014.1"/>
</dbReference>
<name>A0ABV8CRQ9_9GAMM</name>
<feature type="chain" id="PRO_5046084677" evidence="1">
    <location>
        <begin position="22"/>
        <end position="115"/>
    </location>
</feature>
<dbReference type="EMBL" id="JBHSAF010000014">
    <property type="protein sequence ID" value="MFC3914694.1"/>
    <property type="molecule type" value="Genomic_DNA"/>
</dbReference>
<feature type="signal peptide" evidence="1">
    <location>
        <begin position="1"/>
        <end position="21"/>
    </location>
</feature>
<evidence type="ECO:0000313" key="3">
    <source>
        <dbReference type="Proteomes" id="UP001595692"/>
    </source>
</evidence>
<evidence type="ECO:0000313" key="2">
    <source>
        <dbReference type="EMBL" id="MFC3914694.1"/>
    </source>
</evidence>
<dbReference type="InterPro" id="IPR009971">
    <property type="entry name" value="DUF1496"/>
</dbReference>
<comment type="caution">
    <text evidence="2">The sequence shown here is derived from an EMBL/GenBank/DDBJ whole genome shotgun (WGS) entry which is preliminary data.</text>
</comment>
<keyword evidence="1" id="KW-0732">Signal</keyword>
<evidence type="ECO:0000256" key="1">
    <source>
        <dbReference type="SAM" id="SignalP"/>
    </source>
</evidence>
<proteinExistence type="predicted"/>
<accession>A0ABV8CRQ9</accession>
<keyword evidence="3" id="KW-1185">Reference proteome</keyword>
<organism evidence="2 3">
    <name type="scientific">Pseudaeromonas sharmana</name>
    <dbReference type="NCBI Taxonomy" id="328412"/>
    <lineage>
        <taxon>Bacteria</taxon>
        <taxon>Pseudomonadati</taxon>
        <taxon>Pseudomonadota</taxon>
        <taxon>Gammaproteobacteria</taxon>
        <taxon>Aeromonadales</taxon>
        <taxon>Aeromonadaceae</taxon>
        <taxon>Pseudaeromonas</taxon>
    </lineage>
</organism>
<reference evidence="3" key="1">
    <citation type="journal article" date="2019" name="Int. J. Syst. Evol. Microbiol.">
        <title>The Global Catalogue of Microorganisms (GCM) 10K type strain sequencing project: providing services to taxonomists for standard genome sequencing and annotation.</title>
        <authorList>
            <consortium name="The Broad Institute Genomics Platform"/>
            <consortium name="The Broad Institute Genome Sequencing Center for Infectious Disease"/>
            <person name="Wu L."/>
            <person name="Ma J."/>
        </authorList>
    </citation>
    <scope>NUCLEOTIDE SEQUENCE [LARGE SCALE GENOMIC DNA]</scope>
    <source>
        <strain evidence="3">CCUG 54939</strain>
    </source>
</reference>
<dbReference type="PROSITE" id="PS51257">
    <property type="entry name" value="PROKAR_LIPOPROTEIN"/>
    <property type="match status" value="1"/>
</dbReference>
<protein>
    <submittedName>
        <fullName evidence="2">DUF1496 domain-containing protein</fullName>
    </submittedName>
</protein>
<gene>
    <name evidence="2" type="ORF">ACFOSS_14690</name>
</gene>
<sequence>MRFSCISMLLAGLFSCQVSLAGQILVGTDNLNGNTVIQTSDRRANLLVPVDGAGERVCWFNGEKYSKGARLQAGSAWLECARENDYETNGALSWRPVGEAGAAAGKVTIQTGKGQ</sequence>
<dbReference type="Proteomes" id="UP001595692">
    <property type="component" value="Unassembled WGS sequence"/>
</dbReference>
<dbReference type="Pfam" id="PF07383">
    <property type="entry name" value="DUF1496"/>
    <property type="match status" value="1"/>
</dbReference>